<proteinExistence type="predicted"/>
<organism evidence="1 2">
    <name type="scientific">Pseudodesulfovibrio cashew</name>
    <dbReference type="NCBI Taxonomy" id="2678688"/>
    <lineage>
        <taxon>Bacteria</taxon>
        <taxon>Pseudomonadati</taxon>
        <taxon>Thermodesulfobacteriota</taxon>
        <taxon>Desulfovibrionia</taxon>
        <taxon>Desulfovibrionales</taxon>
        <taxon>Desulfovibrionaceae</taxon>
    </lineage>
</organism>
<gene>
    <name evidence="1" type="ORF">GM415_00305</name>
</gene>
<reference evidence="1 2" key="1">
    <citation type="submission" date="2019-11" db="EMBL/GenBank/DDBJ databases">
        <authorList>
            <person name="Zheng R.K."/>
            <person name="Sun C.M."/>
        </authorList>
    </citation>
    <scope>NUCLEOTIDE SEQUENCE [LARGE SCALE GENOMIC DNA]</scope>
    <source>
        <strain evidence="1 2">SRB007</strain>
    </source>
</reference>
<name>A0A6I6J7X4_9BACT</name>
<keyword evidence="2" id="KW-1185">Reference proteome</keyword>
<dbReference type="AlphaFoldDB" id="A0A6I6J7X4"/>
<sequence length="59" mass="7271">MTESMKNTFDWKEVCDLFCIREDEQPREEEREKILKRINKVTDEFGRDYVIRKIALHTH</sequence>
<evidence type="ECO:0000313" key="1">
    <source>
        <dbReference type="EMBL" id="QGY38645.1"/>
    </source>
</evidence>
<evidence type="ECO:0000313" key="2">
    <source>
        <dbReference type="Proteomes" id="UP000428328"/>
    </source>
</evidence>
<dbReference type="KEGG" id="psel:GM415_00305"/>
<accession>A0A6I6J7X4</accession>
<protein>
    <submittedName>
        <fullName evidence="1">Uncharacterized protein</fullName>
    </submittedName>
</protein>
<dbReference type="RefSeq" id="WP_158945648.1">
    <property type="nucleotide sequence ID" value="NZ_CP046400.1"/>
</dbReference>
<dbReference type="EMBL" id="CP046400">
    <property type="protein sequence ID" value="QGY38645.1"/>
    <property type="molecule type" value="Genomic_DNA"/>
</dbReference>
<dbReference type="Proteomes" id="UP000428328">
    <property type="component" value="Chromosome"/>
</dbReference>